<name>A0A1M5S6H3_9FIRM</name>
<evidence type="ECO:0000313" key="4">
    <source>
        <dbReference type="Proteomes" id="UP000183967"/>
    </source>
</evidence>
<feature type="transmembrane region" description="Helical" evidence="1">
    <location>
        <begin position="6"/>
        <end position="23"/>
    </location>
</feature>
<feature type="domain" description="VanZ-like" evidence="2">
    <location>
        <begin position="40"/>
        <end position="135"/>
    </location>
</feature>
<dbReference type="EMBL" id="FQXO01000010">
    <property type="protein sequence ID" value="SHH34089.1"/>
    <property type="molecule type" value="Genomic_DNA"/>
</dbReference>
<dbReference type="AlphaFoldDB" id="A0A1M5S6H3"/>
<evidence type="ECO:0000256" key="1">
    <source>
        <dbReference type="SAM" id="Phobius"/>
    </source>
</evidence>
<reference evidence="4" key="1">
    <citation type="submission" date="2016-11" db="EMBL/GenBank/DDBJ databases">
        <authorList>
            <person name="Varghese N."/>
            <person name="Submissions S."/>
        </authorList>
    </citation>
    <scope>NUCLEOTIDE SEQUENCE [LARGE SCALE GENOMIC DNA]</scope>
    <source>
        <strain evidence="4">DSM 13643</strain>
    </source>
</reference>
<keyword evidence="4" id="KW-1185">Reference proteome</keyword>
<keyword evidence="1" id="KW-0812">Transmembrane</keyword>
<evidence type="ECO:0000313" key="3">
    <source>
        <dbReference type="EMBL" id="SHH34089.1"/>
    </source>
</evidence>
<gene>
    <name evidence="3" type="ORF">SAMN02745135_00475</name>
</gene>
<feature type="transmembrane region" description="Helical" evidence="1">
    <location>
        <begin position="91"/>
        <end position="109"/>
    </location>
</feature>
<protein>
    <submittedName>
        <fullName evidence="3">VanZ like family protein</fullName>
    </submittedName>
</protein>
<dbReference type="RefSeq" id="WP_073195105.1">
    <property type="nucleotide sequence ID" value="NZ_FQXO01000010.1"/>
</dbReference>
<dbReference type="Proteomes" id="UP000183967">
    <property type="component" value="Unassembled WGS sequence"/>
</dbReference>
<organism evidence="3 4">
    <name type="scientific">Caloranaerobacter azorensis DSM 13643</name>
    <dbReference type="NCBI Taxonomy" id="1121264"/>
    <lineage>
        <taxon>Bacteria</taxon>
        <taxon>Bacillati</taxon>
        <taxon>Bacillota</taxon>
        <taxon>Tissierellia</taxon>
        <taxon>Tissierellales</taxon>
        <taxon>Thermohalobacteraceae</taxon>
        <taxon>Caloranaerobacter</taxon>
    </lineage>
</organism>
<evidence type="ECO:0000259" key="2">
    <source>
        <dbReference type="Pfam" id="PF04892"/>
    </source>
</evidence>
<dbReference type="InterPro" id="IPR006976">
    <property type="entry name" value="VanZ-like"/>
</dbReference>
<proteinExistence type="predicted"/>
<dbReference type="OrthoDB" id="9805025at2"/>
<accession>A0A1M5S6H3</accession>
<sequence>MIDFDISIIIIGLVLLSILYIYFKFVMKKENVFLLFFSIFYFYLLISIKYTLFPIPITMAKVVRNETAFLSGVNLIPFNYKSVNYLLSKQVIYNILLSVPFGFGIPYITKLNRKKLVILAISFGTIIESLQLIISLFLKSDTILSYIYKISKENI</sequence>
<dbReference type="Pfam" id="PF04892">
    <property type="entry name" value="VanZ"/>
    <property type="match status" value="1"/>
</dbReference>
<feature type="transmembrane region" description="Helical" evidence="1">
    <location>
        <begin position="116"/>
        <end position="138"/>
    </location>
</feature>
<feature type="transmembrane region" description="Helical" evidence="1">
    <location>
        <begin position="32"/>
        <end position="52"/>
    </location>
</feature>
<keyword evidence="1" id="KW-1133">Transmembrane helix</keyword>
<keyword evidence="1" id="KW-0472">Membrane</keyword>